<keyword evidence="3 6" id="KW-0812">Transmembrane</keyword>
<feature type="transmembrane region" description="Helical" evidence="6">
    <location>
        <begin position="12"/>
        <end position="33"/>
    </location>
</feature>
<evidence type="ECO:0000256" key="6">
    <source>
        <dbReference type="SAM" id="Phobius"/>
    </source>
</evidence>
<evidence type="ECO:0000256" key="3">
    <source>
        <dbReference type="ARBA" id="ARBA00022692"/>
    </source>
</evidence>
<evidence type="ECO:0000256" key="2">
    <source>
        <dbReference type="ARBA" id="ARBA00022448"/>
    </source>
</evidence>
<reference evidence="7" key="2">
    <citation type="submission" date="2020-09" db="EMBL/GenBank/DDBJ databases">
        <authorList>
            <person name="Sun Q."/>
            <person name="Zhou Y."/>
        </authorList>
    </citation>
    <scope>NUCLEOTIDE SEQUENCE</scope>
    <source>
        <strain evidence="7">CGMCC 1.12153</strain>
    </source>
</reference>
<keyword evidence="5 6" id="KW-0472">Membrane</keyword>
<evidence type="ECO:0000256" key="5">
    <source>
        <dbReference type="ARBA" id="ARBA00023136"/>
    </source>
</evidence>
<dbReference type="GO" id="GO:0005315">
    <property type="term" value="F:phosphate transmembrane transporter activity"/>
    <property type="evidence" value="ECO:0007669"/>
    <property type="project" value="InterPro"/>
</dbReference>
<dbReference type="InterPro" id="IPR001204">
    <property type="entry name" value="Phos_transporter"/>
</dbReference>
<dbReference type="AlphaFoldDB" id="A0A917B8Y9"/>
<feature type="transmembrane region" description="Helical" evidence="6">
    <location>
        <begin position="105"/>
        <end position="122"/>
    </location>
</feature>
<dbReference type="Proteomes" id="UP000660110">
    <property type="component" value="Unassembled WGS sequence"/>
</dbReference>
<keyword evidence="2" id="KW-0813">Transport</keyword>
<organism evidence="7 8">
    <name type="scientific">Halobacillus andaensis</name>
    <dbReference type="NCBI Taxonomy" id="1176239"/>
    <lineage>
        <taxon>Bacteria</taxon>
        <taxon>Bacillati</taxon>
        <taxon>Bacillota</taxon>
        <taxon>Bacilli</taxon>
        <taxon>Bacillales</taxon>
        <taxon>Bacillaceae</taxon>
        <taxon>Halobacillus</taxon>
    </lineage>
</organism>
<dbReference type="RefSeq" id="WP_188377963.1">
    <property type="nucleotide sequence ID" value="NZ_BMEL01000003.1"/>
</dbReference>
<proteinExistence type="predicted"/>
<feature type="transmembrane region" description="Helical" evidence="6">
    <location>
        <begin position="204"/>
        <end position="225"/>
    </location>
</feature>
<comment type="subcellular location">
    <subcellularLocation>
        <location evidence="1">Membrane</location>
        <topology evidence="1">Multi-pass membrane protein</topology>
    </subcellularLocation>
</comment>
<dbReference type="Pfam" id="PF01384">
    <property type="entry name" value="PHO4"/>
    <property type="match status" value="2"/>
</dbReference>
<name>A0A917B8Y9_HALAA</name>
<dbReference type="GO" id="GO:0035435">
    <property type="term" value="P:phosphate ion transmembrane transport"/>
    <property type="evidence" value="ECO:0007669"/>
    <property type="project" value="TreeGrafter"/>
</dbReference>
<protein>
    <submittedName>
        <fullName evidence="7">Sulfate permease CysP</fullName>
    </submittedName>
</protein>
<feature type="transmembrane region" description="Helical" evidence="6">
    <location>
        <begin position="78"/>
        <end position="98"/>
    </location>
</feature>
<sequence length="355" mass="37399">MTLVILSLIIAYFYAFNVGASGSAATMGIAYGARVINKKWIALLLSGIGCLFGALWGGEVVETIGKGLIPESLLTVEAAVIILFVSALTLFVTNLLGIPLSTSEVTVGSIVGVSISLQQLYLSKLVDIILFWIFVPLAAFLLTFLFGLLKEHLKPKKLKSKKLTAVLSVLLIITGFLEAIAAGMNNVASAVGPLVGADVLNKGTGLLTGGLFMALGALLLGGRVLETNGKRISHLSLSDGVVISGTSGFLVIGASVLGIPIPMTQVTTSGIVGAGATKDWRGIWRNKVIHRIAKVWVTSPLISLVMAFCLTEIFLMSKVSTVIIISSGIFATLVLTNFGRSSLVKKARQPLKEEF</sequence>
<comment type="caution">
    <text evidence="7">The sequence shown here is derived from an EMBL/GenBank/DDBJ whole genome shotgun (WGS) entry which is preliminary data.</text>
</comment>
<keyword evidence="8" id="KW-1185">Reference proteome</keyword>
<evidence type="ECO:0000256" key="4">
    <source>
        <dbReference type="ARBA" id="ARBA00022989"/>
    </source>
</evidence>
<dbReference type="EMBL" id="BMEL01000003">
    <property type="protein sequence ID" value="GGF26055.1"/>
    <property type="molecule type" value="Genomic_DNA"/>
</dbReference>
<reference evidence="7" key="1">
    <citation type="journal article" date="2014" name="Int. J. Syst. Evol. Microbiol.">
        <title>Complete genome sequence of Corynebacterium casei LMG S-19264T (=DSM 44701T), isolated from a smear-ripened cheese.</title>
        <authorList>
            <consortium name="US DOE Joint Genome Institute (JGI-PGF)"/>
            <person name="Walter F."/>
            <person name="Albersmeier A."/>
            <person name="Kalinowski J."/>
            <person name="Ruckert C."/>
        </authorList>
    </citation>
    <scope>NUCLEOTIDE SEQUENCE</scope>
    <source>
        <strain evidence="7">CGMCC 1.12153</strain>
    </source>
</reference>
<feature type="transmembrane region" description="Helical" evidence="6">
    <location>
        <begin position="40"/>
        <end position="58"/>
    </location>
</feature>
<feature type="transmembrane region" description="Helical" evidence="6">
    <location>
        <begin position="163"/>
        <end position="184"/>
    </location>
</feature>
<dbReference type="PANTHER" id="PTHR11101">
    <property type="entry name" value="PHOSPHATE TRANSPORTER"/>
    <property type="match status" value="1"/>
</dbReference>
<feature type="transmembrane region" description="Helical" evidence="6">
    <location>
        <begin position="128"/>
        <end position="149"/>
    </location>
</feature>
<feature type="transmembrane region" description="Helical" evidence="6">
    <location>
        <begin position="295"/>
        <end position="315"/>
    </location>
</feature>
<feature type="transmembrane region" description="Helical" evidence="6">
    <location>
        <begin position="321"/>
        <end position="339"/>
    </location>
</feature>
<accession>A0A917B8Y9</accession>
<evidence type="ECO:0000256" key="1">
    <source>
        <dbReference type="ARBA" id="ARBA00004141"/>
    </source>
</evidence>
<keyword evidence="4 6" id="KW-1133">Transmembrane helix</keyword>
<dbReference type="GO" id="GO:0016020">
    <property type="term" value="C:membrane"/>
    <property type="evidence" value="ECO:0007669"/>
    <property type="project" value="UniProtKB-SubCell"/>
</dbReference>
<gene>
    <name evidence="7" type="primary">cysP</name>
    <name evidence="7" type="ORF">GCM10010954_26270</name>
</gene>
<dbReference type="PANTHER" id="PTHR11101:SF80">
    <property type="entry name" value="PHOSPHATE TRANSPORTER"/>
    <property type="match status" value="1"/>
</dbReference>
<evidence type="ECO:0000313" key="8">
    <source>
        <dbReference type="Proteomes" id="UP000660110"/>
    </source>
</evidence>
<evidence type="ECO:0000313" key="7">
    <source>
        <dbReference type="EMBL" id="GGF26055.1"/>
    </source>
</evidence>